<feature type="domain" description="Essential protein Yae1 N-terminal" evidence="1">
    <location>
        <begin position="36"/>
        <end position="72"/>
    </location>
</feature>
<keyword evidence="3" id="KW-1185">Reference proteome</keyword>
<evidence type="ECO:0000259" key="1">
    <source>
        <dbReference type="Pfam" id="PF09811"/>
    </source>
</evidence>
<protein>
    <recommendedName>
        <fullName evidence="1">Essential protein Yae1 N-terminal domain-containing protein</fullName>
    </recommendedName>
</protein>
<reference evidence="2 3" key="1">
    <citation type="journal article" date="2015" name="Genome Biol. Evol.">
        <title>The genome of winter moth (Operophtera brumata) provides a genomic perspective on sexual dimorphism and phenology.</title>
        <authorList>
            <person name="Derks M.F."/>
            <person name="Smit S."/>
            <person name="Salis L."/>
            <person name="Schijlen E."/>
            <person name="Bossers A."/>
            <person name="Mateman C."/>
            <person name="Pijl A.S."/>
            <person name="de Ridder D."/>
            <person name="Groenen M.A."/>
            <person name="Visser M.E."/>
            <person name="Megens H.J."/>
        </authorList>
    </citation>
    <scope>NUCLEOTIDE SEQUENCE [LARGE SCALE GENOMIC DNA]</scope>
    <source>
        <strain evidence="2">WM2013NL</strain>
        <tissue evidence="2">Head and thorax</tissue>
    </source>
</reference>
<name>A0A0L7KT36_OPEBR</name>
<organism evidence="2 3">
    <name type="scientific">Operophtera brumata</name>
    <name type="common">Winter moth</name>
    <name type="synonym">Phalaena brumata</name>
    <dbReference type="NCBI Taxonomy" id="104452"/>
    <lineage>
        <taxon>Eukaryota</taxon>
        <taxon>Metazoa</taxon>
        <taxon>Ecdysozoa</taxon>
        <taxon>Arthropoda</taxon>
        <taxon>Hexapoda</taxon>
        <taxon>Insecta</taxon>
        <taxon>Pterygota</taxon>
        <taxon>Neoptera</taxon>
        <taxon>Endopterygota</taxon>
        <taxon>Lepidoptera</taxon>
        <taxon>Glossata</taxon>
        <taxon>Ditrysia</taxon>
        <taxon>Geometroidea</taxon>
        <taxon>Geometridae</taxon>
        <taxon>Larentiinae</taxon>
        <taxon>Operophtera</taxon>
    </lineage>
</organism>
<evidence type="ECO:0000313" key="2">
    <source>
        <dbReference type="EMBL" id="KOB66216.1"/>
    </source>
</evidence>
<dbReference type="AlphaFoldDB" id="A0A0L7KT36"/>
<gene>
    <name evidence="2" type="ORF">OBRU01_21579</name>
</gene>
<accession>A0A0L7KT36</accession>
<dbReference type="Pfam" id="PF09811">
    <property type="entry name" value="Yae1_N"/>
    <property type="match status" value="1"/>
</dbReference>
<sequence>MNVDPSVLHTVGLWFYCLVKGQGSRVKTIPQSTLIGFMDGASDGQKAVFQSSFDLGYKQGLDFGFELGLKKAMSLQQVSNIERHIRDTRKINCQVCLNILTLQQNVGNMHNIQQEKNNELLMASSA</sequence>
<dbReference type="EMBL" id="JTDY01006181">
    <property type="protein sequence ID" value="KOB66216.1"/>
    <property type="molecule type" value="Genomic_DNA"/>
</dbReference>
<proteinExistence type="predicted"/>
<dbReference type="InterPro" id="IPR019191">
    <property type="entry name" value="Essential_protein_Yae1_N"/>
</dbReference>
<comment type="caution">
    <text evidence="2">The sequence shown here is derived from an EMBL/GenBank/DDBJ whole genome shotgun (WGS) entry which is preliminary data.</text>
</comment>
<dbReference type="Proteomes" id="UP000037510">
    <property type="component" value="Unassembled WGS sequence"/>
</dbReference>
<evidence type="ECO:0000313" key="3">
    <source>
        <dbReference type="Proteomes" id="UP000037510"/>
    </source>
</evidence>